<proteinExistence type="predicted"/>
<dbReference type="EMBL" id="NMUH01001096">
    <property type="protein sequence ID" value="MQL88851.1"/>
    <property type="molecule type" value="Genomic_DNA"/>
</dbReference>
<reference evidence="1" key="1">
    <citation type="submission" date="2017-07" db="EMBL/GenBank/DDBJ databases">
        <title>Taro Niue Genome Assembly and Annotation.</title>
        <authorList>
            <person name="Atibalentja N."/>
            <person name="Keating K."/>
            <person name="Fields C.J."/>
        </authorList>
    </citation>
    <scope>NUCLEOTIDE SEQUENCE</scope>
    <source>
        <strain evidence="1">Niue_2</strain>
        <tissue evidence="1">Leaf</tissue>
    </source>
</reference>
<evidence type="ECO:0000313" key="2">
    <source>
        <dbReference type="Proteomes" id="UP000652761"/>
    </source>
</evidence>
<accession>A0A843UYT7</accession>
<keyword evidence="2" id="KW-1185">Reference proteome</keyword>
<evidence type="ECO:0000313" key="1">
    <source>
        <dbReference type="EMBL" id="MQL88851.1"/>
    </source>
</evidence>
<name>A0A843UYT7_COLES</name>
<dbReference type="Proteomes" id="UP000652761">
    <property type="component" value="Unassembled WGS sequence"/>
</dbReference>
<sequence length="60" mass="6557">MGPVTLLTRMHNCAGHGECPRGSNLVLGAESHLKIPARAIDGVLHCTGSDYLDIDEMYYR</sequence>
<comment type="caution">
    <text evidence="1">The sequence shown here is derived from an EMBL/GenBank/DDBJ whole genome shotgun (WGS) entry which is preliminary data.</text>
</comment>
<organism evidence="1 2">
    <name type="scientific">Colocasia esculenta</name>
    <name type="common">Wild taro</name>
    <name type="synonym">Arum esculentum</name>
    <dbReference type="NCBI Taxonomy" id="4460"/>
    <lineage>
        <taxon>Eukaryota</taxon>
        <taxon>Viridiplantae</taxon>
        <taxon>Streptophyta</taxon>
        <taxon>Embryophyta</taxon>
        <taxon>Tracheophyta</taxon>
        <taxon>Spermatophyta</taxon>
        <taxon>Magnoliopsida</taxon>
        <taxon>Liliopsida</taxon>
        <taxon>Araceae</taxon>
        <taxon>Aroideae</taxon>
        <taxon>Colocasieae</taxon>
        <taxon>Colocasia</taxon>
    </lineage>
</organism>
<protein>
    <submittedName>
        <fullName evidence="1">Uncharacterized protein</fullName>
    </submittedName>
</protein>
<dbReference type="AlphaFoldDB" id="A0A843UYT7"/>
<gene>
    <name evidence="1" type="ORF">Taro_021423</name>
</gene>